<keyword evidence="2" id="KW-0808">Transferase</keyword>
<dbReference type="Gene3D" id="3.40.50.2000">
    <property type="entry name" value="Glycogen Phosphorylase B"/>
    <property type="match status" value="2"/>
</dbReference>
<dbReference type="Proteomes" id="UP000185221">
    <property type="component" value="Unassembled WGS sequence"/>
</dbReference>
<protein>
    <submittedName>
        <fullName evidence="2">Glycosyltransferase involved in cell wall bisynthesis</fullName>
    </submittedName>
</protein>
<organism evidence="2 3">
    <name type="scientific">Algoriphagus halophilus</name>
    <dbReference type="NCBI Taxonomy" id="226505"/>
    <lineage>
        <taxon>Bacteria</taxon>
        <taxon>Pseudomonadati</taxon>
        <taxon>Bacteroidota</taxon>
        <taxon>Cytophagia</taxon>
        <taxon>Cytophagales</taxon>
        <taxon>Cyclobacteriaceae</taxon>
        <taxon>Algoriphagus</taxon>
    </lineage>
</organism>
<dbReference type="InterPro" id="IPR001296">
    <property type="entry name" value="Glyco_trans_1"/>
</dbReference>
<dbReference type="SUPFAM" id="SSF53756">
    <property type="entry name" value="UDP-Glycosyltransferase/glycogen phosphorylase"/>
    <property type="match status" value="1"/>
</dbReference>
<dbReference type="PANTHER" id="PTHR12526">
    <property type="entry name" value="GLYCOSYLTRANSFERASE"/>
    <property type="match status" value="1"/>
</dbReference>
<dbReference type="EMBL" id="FSRC01000001">
    <property type="protein sequence ID" value="SIN80425.1"/>
    <property type="molecule type" value="Genomic_DNA"/>
</dbReference>
<sequence>MHVLLLGVPLFEGMAGSVRVRNLLDPLIQEDKIEWSNLYFSKQAGNYQNKGEAHVMEVEMSMKSIPSIFRFLRDSFRFIKSRKVAGSKNLFYAYDTPDLKTIFLILYAKSKGYKVILDIVEDNSVASSIDGLWNWLRIKSGQYFVNLAPYYADLLIGISHHLHKKLSGIVKDISKVIYIPVTVDLQKIKVFEAGKKETIKIFYGGSFGKKDGLEYLIGAFNKLNKVYPSTELILTGKGESKKDFDQIFTLIQHSEASKSIKYLGFLNSEDYLAALGDCDIFCVTRNNSLAANTGFPSKLAEFLASGKAVVASDVGDVGKLLVGDRDLMLVPPENEDALFDAFSRVLEDRSLIEKYGKAGRIAAREIFDNRKYSSLLFERMNCLT</sequence>
<dbReference type="GO" id="GO:0016757">
    <property type="term" value="F:glycosyltransferase activity"/>
    <property type="evidence" value="ECO:0007669"/>
    <property type="project" value="InterPro"/>
</dbReference>
<evidence type="ECO:0000313" key="3">
    <source>
        <dbReference type="Proteomes" id="UP000185221"/>
    </source>
</evidence>
<dbReference type="RefSeq" id="WP_074224618.1">
    <property type="nucleotide sequence ID" value="NZ_FSRC01000001.1"/>
</dbReference>
<accession>A0A1N6EBJ9</accession>
<evidence type="ECO:0000313" key="2">
    <source>
        <dbReference type="EMBL" id="SIN80425.1"/>
    </source>
</evidence>
<gene>
    <name evidence="2" type="ORF">SAMN05444394_1944</name>
</gene>
<dbReference type="AlphaFoldDB" id="A0A1N6EBJ9"/>
<reference evidence="3" key="1">
    <citation type="submission" date="2016-11" db="EMBL/GenBank/DDBJ databases">
        <authorList>
            <person name="Varghese N."/>
            <person name="Submissions S."/>
        </authorList>
    </citation>
    <scope>NUCLEOTIDE SEQUENCE [LARGE SCALE GENOMIC DNA]</scope>
    <source>
        <strain evidence="3">DSM 15292</strain>
    </source>
</reference>
<name>A0A1N6EBJ9_9BACT</name>
<dbReference type="Pfam" id="PF00534">
    <property type="entry name" value="Glycos_transf_1"/>
    <property type="match status" value="1"/>
</dbReference>
<dbReference type="PANTHER" id="PTHR12526:SF630">
    <property type="entry name" value="GLYCOSYLTRANSFERASE"/>
    <property type="match status" value="1"/>
</dbReference>
<dbReference type="STRING" id="226505.SAMN05444394_1944"/>
<proteinExistence type="predicted"/>
<keyword evidence="3" id="KW-1185">Reference proteome</keyword>
<evidence type="ECO:0000259" key="1">
    <source>
        <dbReference type="Pfam" id="PF00534"/>
    </source>
</evidence>
<dbReference type="OrthoDB" id="9816564at2"/>
<feature type="domain" description="Glycosyl transferase family 1" evidence="1">
    <location>
        <begin position="194"/>
        <end position="360"/>
    </location>
</feature>